<sequence>MAFYAGSPSFRQVLARNGDVRIEGLGLAASWCAVSGYLSFFAMDCLMMRWLIHYTPIASIVRLITASVINYIFTNFVLERSGSSKNLNNLFPAWTVIAVVLGILYGILRHGTNIRRENDLSPVVFGMASFVSMCILIVLQQLHVCKA</sequence>
<organism evidence="2 3">
    <name type="scientific">Trichodelitschia bisporula</name>
    <dbReference type="NCBI Taxonomy" id="703511"/>
    <lineage>
        <taxon>Eukaryota</taxon>
        <taxon>Fungi</taxon>
        <taxon>Dikarya</taxon>
        <taxon>Ascomycota</taxon>
        <taxon>Pezizomycotina</taxon>
        <taxon>Dothideomycetes</taxon>
        <taxon>Dothideomycetes incertae sedis</taxon>
        <taxon>Phaeotrichales</taxon>
        <taxon>Phaeotrichaceae</taxon>
        <taxon>Trichodelitschia</taxon>
    </lineage>
</organism>
<dbReference type="Proteomes" id="UP000799640">
    <property type="component" value="Unassembled WGS sequence"/>
</dbReference>
<accession>A0A6G1HX40</accession>
<dbReference type="Pfam" id="PF12326">
    <property type="entry name" value="EOS1"/>
    <property type="match status" value="1"/>
</dbReference>
<dbReference type="InterPro" id="IPR021100">
    <property type="entry name" value="N-glycosylation_EOS1"/>
</dbReference>
<feature type="transmembrane region" description="Helical" evidence="1">
    <location>
        <begin position="90"/>
        <end position="108"/>
    </location>
</feature>
<feature type="transmembrane region" description="Helical" evidence="1">
    <location>
        <begin position="120"/>
        <end position="139"/>
    </location>
</feature>
<protein>
    <submittedName>
        <fullName evidence="2">Uncharacterized protein</fullName>
    </submittedName>
</protein>
<name>A0A6G1HX40_9PEZI</name>
<keyword evidence="3" id="KW-1185">Reference proteome</keyword>
<dbReference type="OrthoDB" id="2139606at2759"/>
<dbReference type="GO" id="GO:0006487">
    <property type="term" value="P:protein N-linked glycosylation"/>
    <property type="evidence" value="ECO:0007669"/>
    <property type="project" value="TreeGrafter"/>
</dbReference>
<keyword evidence="1" id="KW-0812">Transmembrane</keyword>
<feature type="transmembrane region" description="Helical" evidence="1">
    <location>
        <begin position="28"/>
        <end position="48"/>
    </location>
</feature>
<dbReference type="AlphaFoldDB" id="A0A6G1HX40"/>
<evidence type="ECO:0000313" key="2">
    <source>
        <dbReference type="EMBL" id="KAF2400305.1"/>
    </source>
</evidence>
<dbReference type="PANTHER" id="PTHR28147">
    <property type="entry name" value="N-GLYCOSYLATION PROTEIN EOS1"/>
    <property type="match status" value="1"/>
</dbReference>
<dbReference type="GO" id="GO:0005789">
    <property type="term" value="C:endoplasmic reticulum membrane"/>
    <property type="evidence" value="ECO:0007669"/>
    <property type="project" value="InterPro"/>
</dbReference>
<proteinExistence type="predicted"/>
<dbReference type="PANTHER" id="PTHR28147:SF1">
    <property type="entry name" value="N-GLYCOSYLATION PROTEIN EOS1"/>
    <property type="match status" value="1"/>
</dbReference>
<reference evidence="2" key="1">
    <citation type="journal article" date="2020" name="Stud. Mycol.">
        <title>101 Dothideomycetes genomes: a test case for predicting lifestyles and emergence of pathogens.</title>
        <authorList>
            <person name="Haridas S."/>
            <person name="Albert R."/>
            <person name="Binder M."/>
            <person name="Bloem J."/>
            <person name="Labutti K."/>
            <person name="Salamov A."/>
            <person name="Andreopoulos B."/>
            <person name="Baker S."/>
            <person name="Barry K."/>
            <person name="Bills G."/>
            <person name="Bluhm B."/>
            <person name="Cannon C."/>
            <person name="Castanera R."/>
            <person name="Culley D."/>
            <person name="Daum C."/>
            <person name="Ezra D."/>
            <person name="Gonzalez J."/>
            <person name="Henrissat B."/>
            <person name="Kuo A."/>
            <person name="Liang C."/>
            <person name="Lipzen A."/>
            <person name="Lutzoni F."/>
            <person name="Magnuson J."/>
            <person name="Mondo S."/>
            <person name="Nolan M."/>
            <person name="Ohm R."/>
            <person name="Pangilinan J."/>
            <person name="Park H.-J."/>
            <person name="Ramirez L."/>
            <person name="Alfaro M."/>
            <person name="Sun H."/>
            <person name="Tritt A."/>
            <person name="Yoshinaga Y."/>
            <person name="Zwiers L.-H."/>
            <person name="Turgeon B."/>
            <person name="Goodwin S."/>
            <person name="Spatafora J."/>
            <person name="Crous P."/>
            <person name="Grigoriev I."/>
        </authorList>
    </citation>
    <scope>NUCLEOTIDE SEQUENCE</scope>
    <source>
        <strain evidence="2">CBS 262.69</strain>
    </source>
</reference>
<feature type="transmembrane region" description="Helical" evidence="1">
    <location>
        <begin position="60"/>
        <end position="78"/>
    </location>
</feature>
<dbReference type="PRINTS" id="PR02070">
    <property type="entry name" value="NGLYCOSEOS1"/>
</dbReference>
<evidence type="ECO:0000256" key="1">
    <source>
        <dbReference type="SAM" id="Phobius"/>
    </source>
</evidence>
<gene>
    <name evidence="2" type="ORF">EJ06DRAFT_556637</name>
</gene>
<evidence type="ECO:0000313" key="3">
    <source>
        <dbReference type="Proteomes" id="UP000799640"/>
    </source>
</evidence>
<dbReference type="GO" id="GO:0034599">
    <property type="term" value="P:cellular response to oxidative stress"/>
    <property type="evidence" value="ECO:0007669"/>
    <property type="project" value="InterPro"/>
</dbReference>
<dbReference type="EMBL" id="ML996695">
    <property type="protein sequence ID" value="KAF2400305.1"/>
    <property type="molecule type" value="Genomic_DNA"/>
</dbReference>
<keyword evidence="1" id="KW-0472">Membrane</keyword>
<keyword evidence="1" id="KW-1133">Transmembrane helix</keyword>